<gene>
    <name evidence="1" type="ORF">P4T90_04320</name>
</gene>
<evidence type="ECO:0000313" key="2">
    <source>
        <dbReference type="Proteomes" id="UP001341444"/>
    </source>
</evidence>
<reference evidence="1 2" key="1">
    <citation type="submission" date="2023-03" db="EMBL/GenBank/DDBJ databases">
        <title>Bacillus Genome Sequencing.</title>
        <authorList>
            <person name="Dunlap C."/>
        </authorList>
    </citation>
    <scope>NUCLEOTIDE SEQUENCE [LARGE SCALE GENOMIC DNA]</scope>
    <source>
        <strain evidence="1 2">B-23453</strain>
    </source>
</reference>
<dbReference type="Pfam" id="PF11122">
    <property type="entry name" value="Spore-coat_CotD"/>
    <property type="match status" value="1"/>
</dbReference>
<keyword evidence="1" id="KW-0946">Virion</keyword>
<dbReference type="Proteomes" id="UP001341444">
    <property type="component" value="Unassembled WGS sequence"/>
</dbReference>
<dbReference type="InterPro" id="IPR020108">
    <property type="entry name" value="Spore_coat_CotD"/>
</dbReference>
<proteinExistence type="predicted"/>
<comment type="caution">
    <text evidence="1">The sequence shown here is derived from an EMBL/GenBank/DDBJ whole genome shotgun (WGS) entry which is preliminary data.</text>
</comment>
<keyword evidence="2" id="KW-1185">Reference proteome</keyword>
<name>A0ABU6MCC2_9BACI</name>
<protein>
    <submittedName>
        <fullName evidence="1">CotD family spore coat protein</fullName>
    </submittedName>
</protein>
<sequence>MPVEECPPTVMPTQFDPGCVSPPREYVKTNVINKVVAHVHPTHTTNVNRHVIHHEHYFPHTESCVNECCETHSMCGAPVNPCCGGPVPYGPGFGHGHGFGWGHGCC</sequence>
<keyword evidence="1" id="KW-0167">Capsid protein</keyword>
<evidence type="ECO:0000313" key="1">
    <source>
        <dbReference type="EMBL" id="MED1202316.1"/>
    </source>
</evidence>
<dbReference type="EMBL" id="JARMAB010000005">
    <property type="protein sequence ID" value="MED1202316.1"/>
    <property type="molecule type" value="Genomic_DNA"/>
</dbReference>
<organism evidence="1 2">
    <name type="scientific">Heyndrickxia acidicola</name>
    <dbReference type="NCBI Taxonomy" id="209389"/>
    <lineage>
        <taxon>Bacteria</taxon>
        <taxon>Bacillati</taxon>
        <taxon>Bacillota</taxon>
        <taxon>Bacilli</taxon>
        <taxon>Bacillales</taxon>
        <taxon>Bacillaceae</taxon>
        <taxon>Heyndrickxia</taxon>
    </lineage>
</organism>
<accession>A0ABU6MCC2</accession>